<evidence type="ECO:0000313" key="10">
    <source>
        <dbReference type="EMBL" id="GGI78858.1"/>
    </source>
</evidence>
<feature type="transmembrane region" description="Helical" evidence="7">
    <location>
        <begin position="53"/>
        <end position="73"/>
    </location>
</feature>
<feature type="transmembrane region" description="Helical" evidence="7">
    <location>
        <begin position="168"/>
        <end position="188"/>
    </location>
</feature>
<keyword evidence="3 7" id="KW-1003">Cell membrane</keyword>
<gene>
    <name evidence="9" type="ORF">GCM10009545_29200</name>
    <name evidence="10" type="ORF">GCM10011581_14990</name>
</gene>
<keyword evidence="4 7" id="KW-0812">Transmembrane</keyword>
<dbReference type="EMBL" id="BAAAHC010000011">
    <property type="protein sequence ID" value="GAA0525071.1"/>
    <property type="molecule type" value="Genomic_DNA"/>
</dbReference>
<name>A0A917JS00_9PSEU</name>
<keyword evidence="12" id="KW-1185">Reference proteome</keyword>
<evidence type="ECO:0000256" key="6">
    <source>
        <dbReference type="ARBA" id="ARBA00023136"/>
    </source>
</evidence>
<feature type="domain" description="VTT" evidence="8">
    <location>
        <begin position="34"/>
        <end position="156"/>
    </location>
</feature>
<dbReference type="PANTHER" id="PTHR30353:SF0">
    <property type="entry name" value="TRANSMEMBRANE PROTEIN"/>
    <property type="match status" value="1"/>
</dbReference>
<reference evidence="9" key="1">
    <citation type="journal article" date="2014" name="Int. J. Syst. Evol. Microbiol.">
        <title>Complete genome of a new Firmicutes species belonging to the dominant human colonic microbiota ('Ruminococcus bicirculans') reveals two chromosomes and a selective capacity to utilize plant glucans.</title>
        <authorList>
            <consortium name="NISC Comparative Sequencing Program"/>
            <person name="Wegmann U."/>
            <person name="Louis P."/>
            <person name="Goesmann A."/>
            <person name="Henrissat B."/>
            <person name="Duncan S.H."/>
            <person name="Flint H.J."/>
        </authorList>
    </citation>
    <scope>NUCLEOTIDE SEQUENCE</scope>
    <source>
        <strain evidence="9">JCM 10664</strain>
    </source>
</reference>
<dbReference type="Proteomes" id="UP000597989">
    <property type="component" value="Unassembled WGS sequence"/>
</dbReference>
<evidence type="ECO:0000313" key="11">
    <source>
        <dbReference type="Proteomes" id="UP000597989"/>
    </source>
</evidence>
<evidence type="ECO:0000259" key="8">
    <source>
        <dbReference type="Pfam" id="PF09335"/>
    </source>
</evidence>
<evidence type="ECO:0000256" key="2">
    <source>
        <dbReference type="ARBA" id="ARBA00010792"/>
    </source>
</evidence>
<evidence type="ECO:0000256" key="5">
    <source>
        <dbReference type="ARBA" id="ARBA00022989"/>
    </source>
</evidence>
<organism evidence="10 11">
    <name type="scientific">Saccharopolyspora thermophila</name>
    <dbReference type="NCBI Taxonomy" id="89367"/>
    <lineage>
        <taxon>Bacteria</taxon>
        <taxon>Bacillati</taxon>
        <taxon>Actinomycetota</taxon>
        <taxon>Actinomycetes</taxon>
        <taxon>Pseudonocardiales</taxon>
        <taxon>Pseudonocardiaceae</taxon>
        <taxon>Saccharopolyspora</taxon>
    </lineage>
</organism>
<comment type="subcellular location">
    <subcellularLocation>
        <location evidence="1 7">Cell membrane</location>
        <topology evidence="1 7">Multi-pass membrane protein</topology>
    </subcellularLocation>
</comment>
<evidence type="ECO:0000313" key="9">
    <source>
        <dbReference type="EMBL" id="GAA0525071.1"/>
    </source>
</evidence>
<dbReference type="InterPro" id="IPR032816">
    <property type="entry name" value="VTT_dom"/>
</dbReference>
<dbReference type="EMBL" id="BMMT01000003">
    <property type="protein sequence ID" value="GGI78858.1"/>
    <property type="molecule type" value="Genomic_DNA"/>
</dbReference>
<evidence type="ECO:0000256" key="4">
    <source>
        <dbReference type="ARBA" id="ARBA00022692"/>
    </source>
</evidence>
<evidence type="ECO:0000256" key="3">
    <source>
        <dbReference type="ARBA" id="ARBA00022475"/>
    </source>
</evidence>
<evidence type="ECO:0000256" key="7">
    <source>
        <dbReference type="RuleBase" id="RU367016"/>
    </source>
</evidence>
<dbReference type="RefSeq" id="WP_188986531.1">
    <property type="nucleotide sequence ID" value="NZ_BAAAHC010000011.1"/>
</dbReference>
<feature type="transmembrane region" description="Helical" evidence="7">
    <location>
        <begin position="141"/>
        <end position="162"/>
    </location>
</feature>
<reference evidence="10" key="4">
    <citation type="submission" date="2020-09" db="EMBL/GenBank/DDBJ databases">
        <authorList>
            <person name="Sun Q."/>
            <person name="Zhou Y."/>
        </authorList>
    </citation>
    <scope>NUCLEOTIDE SEQUENCE</scope>
    <source>
        <strain evidence="10">CGMCC 4.7206</strain>
    </source>
</reference>
<reference evidence="12" key="3">
    <citation type="journal article" date="2019" name="Int. J. Syst. Evol. Microbiol.">
        <title>The Global Catalogue of Microorganisms (GCM) 10K type strain sequencing project: providing services to taxonomists for standard genome sequencing and annotation.</title>
        <authorList>
            <consortium name="The Broad Institute Genomics Platform"/>
            <consortium name="The Broad Institute Genome Sequencing Center for Infectious Disease"/>
            <person name="Wu L."/>
            <person name="Ma J."/>
        </authorList>
    </citation>
    <scope>NUCLEOTIDE SEQUENCE [LARGE SCALE GENOMIC DNA]</scope>
    <source>
        <strain evidence="12">JCM 10664</strain>
    </source>
</reference>
<dbReference type="GO" id="GO:0005886">
    <property type="term" value="C:plasma membrane"/>
    <property type="evidence" value="ECO:0007669"/>
    <property type="project" value="UniProtKB-SubCell"/>
</dbReference>
<reference evidence="9" key="5">
    <citation type="submission" date="2023-12" db="EMBL/GenBank/DDBJ databases">
        <authorList>
            <person name="Sun Q."/>
            <person name="Inoue M."/>
        </authorList>
    </citation>
    <scope>NUCLEOTIDE SEQUENCE</scope>
    <source>
        <strain evidence="9">JCM 10664</strain>
    </source>
</reference>
<evidence type="ECO:0000256" key="1">
    <source>
        <dbReference type="ARBA" id="ARBA00004651"/>
    </source>
</evidence>
<feature type="transmembrane region" description="Helical" evidence="7">
    <location>
        <begin position="12"/>
        <end position="33"/>
    </location>
</feature>
<reference evidence="10 11" key="2">
    <citation type="journal article" date="2014" name="Int. J. Syst. Evol. Microbiol.">
        <title>Complete genome sequence of Corynebacterium casei LMG S-19264T (=DSM 44701T), isolated from a smear-ripened cheese.</title>
        <authorList>
            <consortium name="US DOE Joint Genome Institute (JGI-PGF)"/>
            <person name="Walter F."/>
            <person name="Albersmeier A."/>
            <person name="Kalinowski J."/>
            <person name="Ruckert C."/>
        </authorList>
    </citation>
    <scope>NUCLEOTIDE SEQUENCE [LARGE SCALE GENOMIC DNA]</scope>
    <source>
        <strain evidence="10 11">CGMCC 4.7206</strain>
    </source>
</reference>
<keyword evidence="5 7" id="KW-1133">Transmembrane helix</keyword>
<evidence type="ECO:0000313" key="12">
    <source>
        <dbReference type="Proteomes" id="UP001500220"/>
    </source>
</evidence>
<keyword evidence="6 7" id="KW-0472">Membrane</keyword>
<dbReference type="AlphaFoldDB" id="A0A917JS00"/>
<protein>
    <recommendedName>
        <fullName evidence="8">VTT domain-containing protein</fullName>
    </recommendedName>
</protein>
<dbReference type="InterPro" id="IPR032818">
    <property type="entry name" value="DedA-like"/>
</dbReference>
<proteinExistence type="inferred from homology"/>
<comment type="caution">
    <text evidence="10">The sequence shown here is derived from an EMBL/GenBank/DDBJ whole genome shotgun (WGS) entry which is preliminary data.</text>
</comment>
<dbReference type="Pfam" id="PF09335">
    <property type="entry name" value="VTT_dom"/>
    <property type="match status" value="1"/>
</dbReference>
<accession>A0A917JS00</accession>
<sequence length="214" mass="22153">MTDFLAGVPAPLALVAAVVLLFAESGLLVGVFLPGSGTVLALGWLAGQGVVEVWVAAVSAFGATALGCQHGFLRGRSLGPVQRHLVRRVGEERLARLESAMDGRAAVAVSTSQCFAVVRTLVPRLAGHSGMSHLRFTACNAPAAAAWATTLVLLGAWSGAAYEQVQTVVGVAGMPLLAVAALVAFAVWRLRRRCPARPGANRTADVPESHADRV</sequence>
<dbReference type="Proteomes" id="UP001500220">
    <property type="component" value="Unassembled WGS sequence"/>
</dbReference>
<comment type="similarity">
    <text evidence="2 7">Belongs to the DedA family.</text>
</comment>
<dbReference type="PANTHER" id="PTHR30353">
    <property type="entry name" value="INNER MEMBRANE PROTEIN DEDA-RELATED"/>
    <property type="match status" value="1"/>
</dbReference>